<organism evidence="2 3">
    <name type="scientific">Oceaniferula flava</name>
    <dbReference type="NCBI Taxonomy" id="2800421"/>
    <lineage>
        <taxon>Bacteria</taxon>
        <taxon>Pseudomonadati</taxon>
        <taxon>Verrucomicrobiota</taxon>
        <taxon>Verrucomicrobiia</taxon>
        <taxon>Verrucomicrobiales</taxon>
        <taxon>Verrucomicrobiaceae</taxon>
        <taxon>Oceaniferula</taxon>
    </lineage>
</organism>
<evidence type="ECO:0000313" key="2">
    <source>
        <dbReference type="EMBL" id="MBK1854272.1"/>
    </source>
</evidence>
<feature type="chain" id="PRO_5042054108" evidence="1">
    <location>
        <begin position="21"/>
        <end position="661"/>
    </location>
</feature>
<feature type="signal peptide" evidence="1">
    <location>
        <begin position="1"/>
        <end position="20"/>
    </location>
</feature>
<accession>A0AAE2SB96</accession>
<dbReference type="AlphaFoldDB" id="A0AAE2SB96"/>
<proteinExistence type="predicted"/>
<sequence>MKLFLSIIALTASLSTTAMADLGEDVKPAVDYLNMLNRGNFELADRTALSPHCDINRRKQIKEQLEFYYKTNLSEGDVYTLEAHKTEGNFAALLLRSVDPVSPLSIHIHPIAMLKRDDAWLPAPLPGSFANTGYGYDPEVEKTVKSLENWMNVETLKRETAARKKASTQLMGQITERMKTAGLENISPQEAVLKLISALREKDLLQTLAITGAATPKAEEPLISTLDYIARGLEQTDPSSYWFMVSSRSVIPEVMKVDEIKKEIALGFWNPIGKTEARILYFPYFESDGRTFVNISQLMKIALLREDQRWRQHWRHRRGDETALEKKLPAAIFENNPTKGAAESAQLMEAVLNHKQSGTFSQLIPMLPSGDPYFEQDDRKKSTLSALGNLWRRLMEMDGNPMRELGVLQEKDLALAPLQFAKSNRPGEFETIKVWMIRQQERWYLIPEETLAMMSGKDGKTTMAKLDKKLESIQKEQQEKQSKDLLGKVITLTPPLTLDPVSDTDAKKLVKSYRKLLKSKEMAAAMGHCAVLEGTNSAQTLKIFNYAIRGANDQAVEDLHLGINRSGKWLGLSLRTTSKSSGLMDYPLYLIAHTEQGGKIMLDIDLREATNRGRELLNAKTWRKLKQTLPESSLADIEKLFKLHSQLSRADIAKNQQEEEE</sequence>
<gene>
    <name evidence="2" type="ORF">JIN83_04845</name>
</gene>
<protein>
    <submittedName>
        <fullName evidence="2">Uncharacterized protein</fullName>
    </submittedName>
</protein>
<keyword evidence="1" id="KW-0732">Signal</keyword>
<keyword evidence="3" id="KW-1185">Reference proteome</keyword>
<comment type="caution">
    <text evidence="2">The sequence shown here is derived from an EMBL/GenBank/DDBJ whole genome shotgun (WGS) entry which is preliminary data.</text>
</comment>
<reference evidence="2" key="1">
    <citation type="submission" date="2021-01" db="EMBL/GenBank/DDBJ databases">
        <title>Modified the classification status of verrucomicrobia.</title>
        <authorList>
            <person name="Feng X."/>
        </authorList>
    </citation>
    <scope>NUCLEOTIDE SEQUENCE</scope>
    <source>
        <strain evidence="2">5K15</strain>
    </source>
</reference>
<dbReference type="Proteomes" id="UP000634206">
    <property type="component" value="Unassembled WGS sequence"/>
</dbReference>
<dbReference type="RefSeq" id="WP_309488877.1">
    <property type="nucleotide sequence ID" value="NZ_JAENIG010000002.1"/>
</dbReference>
<name>A0AAE2SB96_9BACT</name>
<evidence type="ECO:0000256" key="1">
    <source>
        <dbReference type="SAM" id="SignalP"/>
    </source>
</evidence>
<dbReference type="EMBL" id="JAENIG010000002">
    <property type="protein sequence ID" value="MBK1854272.1"/>
    <property type="molecule type" value="Genomic_DNA"/>
</dbReference>
<evidence type="ECO:0000313" key="3">
    <source>
        <dbReference type="Proteomes" id="UP000634206"/>
    </source>
</evidence>